<feature type="chain" id="PRO_5015615274" description="Beta-xylanase" evidence="6">
    <location>
        <begin position="28"/>
        <end position="379"/>
    </location>
</feature>
<keyword evidence="3 5" id="KW-0326">Glycosidase</keyword>
<dbReference type="PANTHER" id="PTHR31490:SF90">
    <property type="entry name" value="ENDO-1,4-BETA-XYLANASE A"/>
    <property type="match status" value="1"/>
</dbReference>
<dbReference type="OrthoDB" id="9809277at2"/>
<proteinExistence type="inferred from homology"/>
<comment type="similarity">
    <text evidence="5">Belongs to the glycosyl hydrolase 10 (cellulase F) family.</text>
</comment>
<evidence type="ECO:0000256" key="2">
    <source>
        <dbReference type="ARBA" id="ARBA00023277"/>
    </source>
</evidence>
<evidence type="ECO:0000256" key="1">
    <source>
        <dbReference type="ARBA" id="ARBA00022801"/>
    </source>
</evidence>
<dbReference type="PRINTS" id="PR00134">
    <property type="entry name" value="GLHYDRLASE10"/>
</dbReference>
<dbReference type="PROSITE" id="PS51760">
    <property type="entry name" value="GH10_2"/>
    <property type="match status" value="1"/>
</dbReference>
<dbReference type="PANTHER" id="PTHR31490">
    <property type="entry name" value="GLYCOSYL HYDROLASE"/>
    <property type="match status" value="1"/>
</dbReference>
<keyword evidence="6" id="KW-0732">Signal</keyword>
<dbReference type="GO" id="GO:0045493">
    <property type="term" value="P:xylan catabolic process"/>
    <property type="evidence" value="ECO:0007669"/>
    <property type="project" value="UniProtKB-KW"/>
</dbReference>
<evidence type="ECO:0000313" key="9">
    <source>
        <dbReference type="Proteomes" id="UP000237662"/>
    </source>
</evidence>
<evidence type="ECO:0000256" key="3">
    <source>
        <dbReference type="ARBA" id="ARBA00023295"/>
    </source>
</evidence>
<organism evidence="8 9">
    <name type="scientific">Neolewinella xylanilytica</name>
    <dbReference type="NCBI Taxonomy" id="1514080"/>
    <lineage>
        <taxon>Bacteria</taxon>
        <taxon>Pseudomonadati</taxon>
        <taxon>Bacteroidota</taxon>
        <taxon>Saprospiria</taxon>
        <taxon>Saprospirales</taxon>
        <taxon>Lewinellaceae</taxon>
        <taxon>Neolewinella</taxon>
    </lineage>
</organism>
<dbReference type="GO" id="GO:0031176">
    <property type="term" value="F:endo-1,4-beta-xylanase activity"/>
    <property type="evidence" value="ECO:0007669"/>
    <property type="project" value="UniProtKB-EC"/>
</dbReference>
<keyword evidence="8" id="KW-0858">Xylan degradation</keyword>
<keyword evidence="4 5" id="KW-0624">Polysaccharide degradation</keyword>
<keyword evidence="1 5" id="KW-0378">Hydrolase</keyword>
<dbReference type="InterPro" id="IPR001000">
    <property type="entry name" value="GH10_dom"/>
</dbReference>
<dbReference type="AlphaFoldDB" id="A0A2S6I3X9"/>
<reference evidence="8 9" key="1">
    <citation type="submission" date="2018-02" db="EMBL/GenBank/DDBJ databases">
        <title>Genomic Encyclopedia of Archaeal and Bacterial Type Strains, Phase II (KMG-II): from individual species to whole genera.</title>
        <authorList>
            <person name="Goeker M."/>
        </authorList>
    </citation>
    <scope>NUCLEOTIDE SEQUENCE [LARGE SCALE GENOMIC DNA]</scope>
    <source>
        <strain evidence="8 9">DSM 29526</strain>
    </source>
</reference>
<dbReference type="InterPro" id="IPR017853">
    <property type="entry name" value="GH"/>
</dbReference>
<keyword evidence="9" id="KW-1185">Reference proteome</keyword>
<dbReference type="SMART" id="SM00633">
    <property type="entry name" value="Glyco_10"/>
    <property type="match status" value="1"/>
</dbReference>
<evidence type="ECO:0000256" key="5">
    <source>
        <dbReference type="RuleBase" id="RU361174"/>
    </source>
</evidence>
<feature type="domain" description="GH10" evidence="7">
    <location>
        <begin position="35"/>
        <end position="377"/>
    </location>
</feature>
<comment type="catalytic activity">
    <reaction evidence="5">
        <text>Endohydrolysis of (1-&gt;4)-beta-D-xylosidic linkages in xylans.</text>
        <dbReference type="EC" id="3.2.1.8"/>
    </reaction>
</comment>
<dbReference type="Pfam" id="PF00331">
    <property type="entry name" value="Glyco_hydro_10"/>
    <property type="match status" value="1"/>
</dbReference>
<dbReference type="Gene3D" id="3.20.20.80">
    <property type="entry name" value="Glycosidases"/>
    <property type="match status" value="1"/>
</dbReference>
<evidence type="ECO:0000313" key="8">
    <source>
        <dbReference type="EMBL" id="PPK85870.1"/>
    </source>
</evidence>
<sequence length="379" mass="42299">MILTIRVSTVFWLACLGLFQCGSPTSAGEQQPTDAEEAPSLGALYADNFYIGAAINRGQIMGQDTAALRLLESEFTSITPENIMKWENIQPGPDSFTWEAADAYVALGEEQDKWIIGHTLVWHSQAPAYVNETTDPEQLRQYMEEHIRAVAGRYAGRIDGWDVLNEALNEDGSYRESIFYRLLGEQYILDAYRIAAEAAPDAELYYNDYNLNNPQKRTGAVRIVNLLKENGLRIDGVGMQGHYNLNGPPIEEVEASIEAYAATGAKVMITELDLTTLPNPWDLEGADVNQNFEGSEAMNPYAAGLPDSVSTKIAERYADLFRLFLKHDDAITRVTLWGINDAQSWLNNWPIRGRTNYPLLFDRASMPKEAYGAVVALKQ</sequence>
<dbReference type="RefSeq" id="WP_104420351.1">
    <property type="nucleotide sequence ID" value="NZ_PTJC01000006.1"/>
</dbReference>
<name>A0A2S6I3X9_9BACT</name>
<dbReference type="EMBL" id="PTJC01000006">
    <property type="protein sequence ID" value="PPK85870.1"/>
    <property type="molecule type" value="Genomic_DNA"/>
</dbReference>
<feature type="signal peptide" evidence="6">
    <location>
        <begin position="1"/>
        <end position="27"/>
    </location>
</feature>
<dbReference type="Proteomes" id="UP000237662">
    <property type="component" value="Unassembled WGS sequence"/>
</dbReference>
<evidence type="ECO:0000259" key="7">
    <source>
        <dbReference type="PROSITE" id="PS51760"/>
    </source>
</evidence>
<dbReference type="InterPro" id="IPR044846">
    <property type="entry name" value="GH10"/>
</dbReference>
<evidence type="ECO:0000256" key="4">
    <source>
        <dbReference type="ARBA" id="ARBA00023326"/>
    </source>
</evidence>
<evidence type="ECO:0000256" key="6">
    <source>
        <dbReference type="SAM" id="SignalP"/>
    </source>
</evidence>
<keyword evidence="2 5" id="KW-0119">Carbohydrate metabolism</keyword>
<accession>A0A2S6I3X9</accession>
<comment type="caution">
    <text evidence="8">The sequence shown here is derived from an EMBL/GenBank/DDBJ whole genome shotgun (WGS) entry which is preliminary data.</text>
</comment>
<dbReference type="SUPFAM" id="SSF51445">
    <property type="entry name" value="(Trans)glycosidases"/>
    <property type="match status" value="1"/>
</dbReference>
<dbReference type="EC" id="3.2.1.8" evidence="5"/>
<gene>
    <name evidence="8" type="ORF">CLV84_2777</name>
</gene>
<protein>
    <recommendedName>
        <fullName evidence="5">Beta-xylanase</fullName>
        <ecNumber evidence="5">3.2.1.8</ecNumber>
    </recommendedName>
</protein>